<feature type="compositionally biased region" description="Basic and acidic residues" evidence="1">
    <location>
        <begin position="1"/>
        <end position="23"/>
    </location>
</feature>
<organism evidence="2 3">
    <name type="scientific">Rubroshorea leprosula</name>
    <dbReference type="NCBI Taxonomy" id="152421"/>
    <lineage>
        <taxon>Eukaryota</taxon>
        <taxon>Viridiplantae</taxon>
        <taxon>Streptophyta</taxon>
        <taxon>Embryophyta</taxon>
        <taxon>Tracheophyta</taxon>
        <taxon>Spermatophyta</taxon>
        <taxon>Magnoliopsida</taxon>
        <taxon>eudicotyledons</taxon>
        <taxon>Gunneridae</taxon>
        <taxon>Pentapetalae</taxon>
        <taxon>rosids</taxon>
        <taxon>malvids</taxon>
        <taxon>Malvales</taxon>
        <taxon>Dipterocarpaceae</taxon>
        <taxon>Rubroshorea</taxon>
    </lineage>
</organism>
<comment type="caution">
    <text evidence="2">The sequence shown here is derived from an EMBL/GenBank/DDBJ whole genome shotgun (WGS) entry which is preliminary data.</text>
</comment>
<proteinExistence type="predicted"/>
<dbReference type="Proteomes" id="UP001054252">
    <property type="component" value="Unassembled WGS sequence"/>
</dbReference>
<gene>
    <name evidence="2" type="ORF">SLEP1_g44966</name>
</gene>
<keyword evidence="3" id="KW-1185">Reference proteome</keyword>
<feature type="region of interest" description="Disordered" evidence="1">
    <location>
        <begin position="1"/>
        <end position="74"/>
    </location>
</feature>
<evidence type="ECO:0000313" key="2">
    <source>
        <dbReference type="EMBL" id="GKV36882.1"/>
    </source>
</evidence>
<sequence>MDRNQIRKNLVDETTGRQIERAEPVGTGTVSGGSLHCRRGSAPLPPLPDTPPTPYTLPGHGSGADSPNPFPSPMEIVGGTRIAPCKASRIPPVPRSPPPSPISVPTLLQKINKLEDQKM</sequence>
<dbReference type="AlphaFoldDB" id="A0AAV5LK08"/>
<feature type="compositionally biased region" description="Pro residues" evidence="1">
    <location>
        <begin position="43"/>
        <end position="55"/>
    </location>
</feature>
<name>A0AAV5LK08_9ROSI</name>
<evidence type="ECO:0000256" key="1">
    <source>
        <dbReference type="SAM" id="MobiDB-lite"/>
    </source>
</evidence>
<accession>A0AAV5LK08</accession>
<dbReference type="EMBL" id="BPVZ01000119">
    <property type="protein sequence ID" value="GKV36882.1"/>
    <property type="molecule type" value="Genomic_DNA"/>
</dbReference>
<evidence type="ECO:0000313" key="3">
    <source>
        <dbReference type="Proteomes" id="UP001054252"/>
    </source>
</evidence>
<reference evidence="2 3" key="1">
    <citation type="journal article" date="2021" name="Commun. Biol.">
        <title>The genome of Shorea leprosula (Dipterocarpaceae) highlights the ecological relevance of drought in aseasonal tropical rainforests.</title>
        <authorList>
            <person name="Ng K.K.S."/>
            <person name="Kobayashi M.J."/>
            <person name="Fawcett J.A."/>
            <person name="Hatakeyama M."/>
            <person name="Paape T."/>
            <person name="Ng C.H."/>
            <person name="Ang C.C."/>
            <person name="Tnah L.H."/>
            <person name="Lee C.T."/>
            <person name="Nishiyama T."/>
            <person name="Sese J."/>
            <person name="O'Brien M.J."/>
            <person name="Copetti D."/>
            <person name="Mohd Noor M.I."/>
            <person name="Ong R.C."/>
            <person name="Putra M."/>
            <person name="Sireger I.Z."/>
            <person name="Indrioko S."/>
            <person name="Kosugi Y."/>
            <person name="Izuno A."/>
            <person name="Isagi Y."/>
            <person name="Lee S.L."/>
            <person name="Shimizu K.K."/>
        </authorList>
    </citation>
    <scope>NUCLEOTIDE SEQUENCE [LARGE SCALE GENOMIC DNA]</scope>
    <source>
        <strain evidence="2">214</strain>
    </source>
</reference>
<protein>
    <submittedName>
        <fullName evidence="2">Uncharacterized protein</fullName>
    </submittedName>
</protein>